<organism evidence="7 8">
    <name type="scientific">Roseovarius ramblicola</name>
    <dbReference type="NCBI Taxonomy" id="2022336"/>
    <lineage>
        <taxon>Bacteria</taxon>
        <taxon>Pseudomonadati</taxon>
        <taxon>Pseudomonadota</taxon>
        <taxon>Alphaproteobacteria</taxon>
        <taxon>Rhodobacterales</taxon>
        <taxon>Roseobacteraceae</taxon>
        <taxon>Roseovarius</taxon>
    </lineage>
</organism>
<feature type="domain" description="RNA-binding S4" evidence="6">
    <location>
        <begin position="8"/>
        <end position="71"/>
    </location>
</feature>
<comment type="similarity">
    <text evidence="1">Belongs to the HSP15 family.</text>
</comment>
<name>A0ABV5HYS0_9RHOB</name>
<evidence type="ECO:0000256" key="2">
    <source>
        <dbReference type="ARBA" id="ARBA00022884"/>
    </source>
</evidence>
<dbReference type="SMART" id="SM00363">
    <property type="entry name" value="S4"/>
    <property type="match status" value="1"/>
</dbReference>
<evidence type="ECO:0000256" key="5">
    <source>
        <dbReference type="SAM" id="MobiDB-lite"/>
    </source>
</evidence>
<dbReference type="InterPro" id="IPR002942">
    <property type="entry name" value="S4_RNA-bd"/>
</dbReference>
<dbReference type="RefSeq" id="WP_377067231.1">
    <property type="nucleotide sequence ID" value="NZ_JBHMEC010000008.1"/>
</dbReference>
<proteinExistence type="inferred from homology"/>
<dbReference type="Proteomes" id="UP001589670">
    <property type="component" value="Unassembled WGS sequence"/>
</dbReference>
<dbReference type="InterPro" id="IPR036986">
    <property type="entry name" value="S4_RNA-bd_sf"/>
</dbReference>
<evidence type="ECO:0000256" key="4">
    <source>
        <dbReference type="PROSITE-ProRule" id="PRU00182"/>
    </source>
</evidence>
<feature type="compositionally biased region" description="Basic residues" evidence="5">
    <location>
        <begin position="108"/>
        <end position="117"/>
    </location>
</feature>
<keyword evidence="8" id="KW-1185">Reference proteome</keyword>
<evidence type="ECO:0000256" key="3">
    <source>
        <dbReference type="ARBA" id="ARBA00023125"/>
    </source>
</evidence>
<comment type="caution">
    <text evidence="7">The sequence shown here is derived from an EMBL/GenBank/DDBJ whole genome shotgun (WGS) entry which is preliminary data.</text>
</comment>
<dbReference type="CDD" id="cd00165">
    <property type="entry name" value="S4"/>
    <property type="match status" value="1"/>
</dbReference>
<keyword evidence="3" id="KW-0238">DNA-binding</keyword>
<gene>
    <name evidence="7" type="ORF">ACFFU4_03845</name>
</gene>
<dbReference type="InterPro" id="IPR025708">
    <property type="entry name" value="HSP15"/>
</dbReference>
<evidence type="ECO:0000313" key="7">
    <source>
        <dbReference type="EMBL" id="MFB9148880.1"/>
    </source>
</evidence>
<evidence type="ECO:0000313" key="8">
    <source>
        <dbReference type="Proteomes" id="UP001589670"/>
    </source>
</evidence>
<keyword evidence="2 4" id="KW-0694">RNA-binding</keyword>
<protein>
    <submittedName>
        <fullName evidence="7">RNA-binding S4 domain-containing protein</fullName>
    </submittedName>
</protein>
<reference evidence="7 8" key="1">
    <citation type="submission" date="2024-09" db="EMBL/GenBank/DDBJ databases">
        <authorList>
            <person name="Sun Q."/>
            <person name="Mori K."/>
        </authorList>
    </citation>
    <scope>NUCLEOTIDE SEQUENCE [LARGE SCALE GENOMIC DNA]</scope>
    <source>
        <strain evidence="7 8">CECT 9424</strain>
    </source>
</reference>
<dbReference type="SUPFAM" id="SSF55174">
    <property type="entry name" value="Alpha-L RNA-binding motif"/>
    <property type="match status" value="1"/>
</dbReference>
<evidence type="ECO:0000259" key="6">
    <source>
        <dbReference type="SMART" id="SM00363"/>
    </source>
</evidence>
<accession>A0ABV5HYS0</accession>
<evidence type="ECO:0000256" key="1">
    <source>
        <dbReference type="ARBA" id="ARBA00008396"/>
    </source>
</evidence>
<sequence length="126" mass="13720">MAPSAERIRLDKWLWHARFFKTRGLAAGQVTGGHVRVNGSRAVKPAQQVGPGDVLTFAQGAQVRVVRVTAIGTRRGPATEARTLYEDMTPPAPQDAPPPNPRYEGKGRPTKRDRRKLFPGGSGPLE</sequence>
<dbReference type="Gene3D" id="3.10.290.10">
    <property type="entry name" value="RNA-binding S4 domain"/>
    <property type="match status" value="1"/>
</dbReference>
<feature type="compositionally biased region" description="Pro residues" evidence="5">
    <location>
        <begin position="90"/>
        <end position="101"/>
    </location>
</feature>
<dbReference type="EMBL" id="JBHMEC010000008">
    <property type="protein sequence ID" value="MFB9148880.1"/>
    <property type="molecule type" value="Genomic_DNA"/>
</dbReference>
<dbReference type="PIRSF" id="PIRSF016821">
    <property type="entry name" value="HSP15"/>
    <property type="match status" value="1"/>
</dbReference>
<dbReference type="Pfam" id="PF01479">
    <property type="entry name" value="S4"/>
    <property type="match status" value="1"/>
</dbReference>
<feature type="region of interest" description="Disordered" evidence="5">
    <location>
        <begin position="77"/>
        <end position="126"/>
    </location>
</feature>
<dbReference type="PROSITE" id="PS50889">
    <property type="entry name" value="S4"/>
    <property type="match status" value="1"/>
</dbReference>